<dbReference type="EMBL" id="BMLG01000023">
    <property type="protein sequence ID" value="GGM40438.1"/>
    <property type="molecule type" value="Genomic_DNA"/>
</dbReference>
<evidence type="ECO:0000313" key="2">
    <source>
        <dbReference type="Proteomes" id="UP000618460"/>
    </source>
</evidence>
<reference evidence="1" key="1">
    <citation type="journal article" date="2014" name="Int. J. Syst. Evol. Microbiol.">
        <title>Complete genome sequence of Corynebacterium casei LMG S-19264T (=DSM 44701T), isolated from a smear-ripened cheese.</title>
        <authorList>
            <consortium name="US DOE Joint Genome Institute (JGI-PGF)"/>
            <person name="Walter F."/>
            <person name="Albersmeier A."/>
            <person name="Kalinowski J."/>
            <person name="Ruckert C."/>
        </authorList>
    </citation>
    <scope>NUCLEOTIDE SEQUENCE</scope>
    <source>
        <strain evidence="1">CGMCC 1.6333</strain>
    </source>
</reference>
<protein>
    <recommendedName>
        <fullName evidence="3">SIR2-like domain-containing protein</fullName>
    </recommendedName>
</protein>
<organism evidence="1 2">
    <name type="scientific">Paraliobacillus quinghaiensis</name>
    <dbReference type="NCBI Taxonomy" id="470815"/>
    <lineage>
        <taxon>Bacteria</taxon>
        <taxon>Bacillati</taxon>
        <taxon>Bacillota</taxon>
        <taxon>Bacilli</taxon>
        <taxon>Bacillales</taxon>
        <taxon>Bacillaceae</taxon>
        <taxon>Paraliobacillus</taxon>
    </lineage>
</organism>
<keyword evidence="2" id="KW-1185">Reference proteome</keyword>
<dbReference type="AlphaFoldDB" id="A0A917TXK8"/>
<evidence type="ECO:0008006" key="3">
    <source>
        <dbReference type="Google" id="ProtNLM"/>
    </source>
</evidence>
<evidence type="ECO:0000313" key="1">
    <source>
        <dbReference type="EMBL" id="GGM40438.1"/>
    </source>
</evidence>
<proteinExistence type="predicted"/>
<dbReference type="OrthoDB" id="5521101at2"/>
<gene>
    <name evidence="1" type="ORF">GCM10011351_28240</name>
</gene>
<dbReference type="Pfam" id="PF13289">
    <property type="entry name" value="SIR2_2"/>
    <property type="match status" value="1"/>
</dbReference>
<dbReference type="SUPFAM" id="SSF52467">
    <property type="entry name" value="DHS-like NAD/FAD-binding domain"/>
    <property type="match status" value="1"/>
</dbReference>
<comment type="caution">
    <text evidence="1">The sequence shown here is derived from an EMBL/GenBank/DDBJ whole genome shotgun (WGS) entry which is preliminary data.</text>
</comment>
<dbReference type="InterPro" id="IPR029035">
    <property type="entry name" value="DHS-like_NAD/FAD-binding_dom"/>
</dbReference>
<name>A0A917TXK8_9BACI</name>
<reference evidence="1" key="2">
    <citation type="submission" date="2020-09" db="EMBL/GenBank/DDBJ databases">
        <authorList>
            <person name="Sun Q."/>
            <person name="Zhou Y."/>
        </authorList>
    </citation>
    <scope>NUCLEOTIDE SEQUENCE</scope>
    <source>
        <strain evidence="1">CGMCC 1.6333</strain>
    </source>
</reference>
<dbReference type="RefSeq" id="WP_117156773.1">
    <property type="nucleotide sequence ID" value="NZ_BMLG01000023.1"/>
</dbReference>
<sequence length="549" mass="64283">MIDIPKLLVRQIISGSVIPFIGAGFSRYYGYPSWSELLDQVSEKLDANDLSYEDISTSDPLQLAQSLLHLYKEQNYLNCKENLIKELELDGALNDKNELNELLNEILEAEIQKRLEKEFSEIVLNEVKISEERQEHEAIKKLEKLSNLNISNVLTTNYDHVLENLFINHKILSPGTGKELNWNENEKSIIKIHGDIESPEGTIFTHSQFYRFMHEFGYFRSKLYTLFSSNIILMMGYGFNDLTIHQTYFQFIRDYREQLPTNKFYMVLTEFDKTKWNSYYDYYVRFLESYNITVIETKDLPTFAENLVESVEIERSSNSLSTLFEYHSSNSEQYSKALTSAIDNGSNGYIPNDLRTNKDVLEALIKIFRGPYMLNEAPFNKSIEGSTLDSQIGVNILDYTIKLVNDYPEIGETDEFNSLSKLSLEFASQTGDFFGVELRLSRFLDLVDLNYEKYLTYDEVVGKAMFEIFDFCHPTKYLKSNPGGKFIQNNLRKFPAYYIYNYLKKNEKEYPFIDQINQFWIKQIKSEFEENYELHEMATKLLKKLEADV</sequence>
<accession>A0A917TXK8</accession>
<dbReference type="Proteomes" id="UP000618460">
    <property type="component" value="Unassembled WGS sequence"/>
</dbReference>